<sequence>MIFYFEQLTDEINDFWPHLTTKQLTELFVSEALMNMRKYLCMNNAKEHYWHNKTTDFYLKNLMVTPALVPAFLFEAVEQAVKTGKQCALEQHLDFMSRLTGAMIRAAYRIDCVVEEAKEGYVNVMPKYVDGMHYTGPHIAYVSRSTVREAIDEVSKFFSECYEATINDCGRWFKQNHPSLEFGGRYDDDVGRWIPHLSVDDALRAFTSNTSALGWERPHADARKTAIDNAISIISQTNKTKGDDC</sequence>
<organism evidence="1 2">
    <name type="scientific">Aeromonas caviae</name>
    <name type="common">Aeromonas punctata</name>
    <dbReference type="NCBI Taxonomy" id="648"/>
    <lineage>
        <taxon>Bacteria</taxon>
        <taxon>Pseudomonadati</taxon>
        <taxon>Pseudomonadota</taxon>
        <taxon>Gammaproteobacteria</taxon>
        <taxon>Aeromonadales</taxon>
        <taxon>Aeromonadaceae</taxon>
        <taxon>Aeromonas</taxon>
    </lineage>
</organism>
<accession>A0AA37FWW9</accession>
<name>A0AA37FWW9_AERCA</name>
<evidence type="ECO:0000313" key="1">
    <source>
        <dbReference type="EMBL" id="GJA65272.1"/>
    </source>
</evidence>
<dbReference type="EMBL" id="BPNN01000083">
    <property type="protein sequence ID" value="GJA65272.1"/>
    <property type="molecule type" value="Genomic_DNA"/>
</dbReference>
<dbReference type="AlphaFoldDB" id="A0AA37FWW9"/>
<dbReference type="Proteomes" id="UP000886934">
    <property type="component" value="Unassembled WGS sequence"/>
</dbReference>
<reference evidence="1" key="1">
    <citation type="submission" date="2021-07" db="EMBL/GenBank/DDBJ databases">
        <title>Draft genome sequence of carbapenem-resistant Aeromonas spp. in Japan.</title>
        <authorList>
            <person name="Maehana S."/>
            <person name="Suzuki M."/>
            <person name="Kitasato H."/>
        </authorList>
    </citation>
    <scope>NUCLEOTIDE SEQUENCE</scope>
    <source>
        <strain evidence="1">KAM351</strain>
    </source>
</reference>
<evidence type="ECO:0000313" key="2">
    <source>
        <dbReference type="Proteomes" id="UP000886934"/>
    </source>
</evidence>
<dbReference type="RefSeq" id="WP_017783814.1">
    <property type="nucleotide sequence ID" value="NZ_AP024940.1"/>
</dbReference>
<comment type="caution">
    <text evidence="1">The sequence shown here is derived from an EMBL/GenBank/DDBJ whole genome shotgun (WGS) entry which is preliminary data.</text>
</comment>
<gene>
    <name evidence="1" type="ORF">KAM351_38830</name>
</gene>
<protein>
    <submittedName>
        <fullName evidence="1">Uncharacterized protein</fullName>
    </submittedName>
</protein>
<proteinExistence type="predicted"/>